<dbReference type="OrthoDB" id="6845590at2"/>
<dbReference type="InterPro" id="IPR022385">
    <property type="entry name" value="Rhs_assc_core"/>
</dbReference>
<dbReference type="NCBIfam" id="TIGR03696">
    <property type="entry name" value="Rhs_assc_core"/>
    <property type="match status" value="1"/>
</dbReference>
<evidence type="ECO:0000313" key="3">
    <source>
        <dbReference type="Proteomes" id="UP000326953"/>
    </source>
</evidence>
<sequence>MPSSVATNNVQFRTVLLAADQQNSMLAELAGSLPNSVAYSAYGQQSAQQLIAVHLGFNGELCEIFGWYFLGKGYRVYNPKFMRFHSPDSWSPFGRGGLNAYVYCGGDPVNFSDRSGHVRLFKSLFPRALTSNSRAASTSSLRPLIFNAGPLASSAQNATHKTIPAVTRETLFEIRVQTQISHIKNPNWSDVQTQTRIQTRNSKGAVSDRHFIDYGPSREAPPQIPLKQMPPAPRFNDSGGQMRGGNGEKWTSEPFKFLPGPAPFPSQRILPGGATRVFSVTYDDAGIPMQRSHQRMTLEQIGNAIRNKTK</sequence>
<dbReference type="SUPFAM" id="SSF56399">
    <property type="entry name" value="ADP-ribosylation"/>
    <property type="match status" value="1"/>
</dbReference>
<dbReference type="EMBL" id="CABVHK010000013">
    <property type="protein sequence ID" value="VVN12737.1"/>
    <property type="molecule type" value="Genomic_DNA"/>
</dbReference>
<dbReference type="RefSeq" id="WP_150712319.1">
    <property type="nucleotide sequence ID" value="NZ_CABVHK010000013.1"/>
</dbReference>
<organism evidence="2 3">
    <name type="scientific">Pseudomonas fluorescens</name>
    <dbReference type="NCBI Taxonomy" id="294"/>
    <lineage>
        <taxon>Bacteria</taxon>
        <taxon>Pseudomonadati</taxon>
        <taxon>Pseudomonadota</taxon>
        <taxon>Gammaproteobacteria</taxon>
        <taxon>Pseudomonadales</taxon>
        <taxon>Pseudomonadaceae</taxon>
        <taxon>Pseudomonas</taxon>
    </lineage>
</organism>
<evidence type="ECO:0000313" key="2">
    <source>
        <dbReference type="EMBL" id="VVN12737.1"/>
    </source>
</evidence>
<accession>A0A5E6V4G3</accession>
<feature type="region of interest" description="Disordered" evidence="1">
    <location>
        <begin position="198"/>
        <end position="229"/>
    </location>
</feature>
<dbReference type="Gene3D" id="2.180.10.10">
    <property type="entry name" value="RHS repeat-associated core"/>
    <property type="match status" value="1"/>
</dbReference>
<name>A0A5E6V4G3_PSEFL</name>
<reference evidence="2 3" key="1">
    <citation type="submission" date="2019-09" db="EMBL/GenBank/DDBJ databases">
        <authorList>
            <person name="Chandra G."/>
            <person name="Truman W A."/>
        </authorList>
    </citation>
    <scope>NUCLEOTIDE SEQUENCE [LARGE SCALE GENOMIC DNA]</scope>
    <source>
        <strain evidence="2">PS662</strain>
    </source>
</reference>
<gene>
    <name evidence="2" type="ORF">PS662_03935</name>
</gene>
<proteinExistence type="predicted"/>
<evidence type="ECO:0000256" key="1">
    <source>
        <dbReference type="SAM" id="MobiDB-lite"/>
    </source>
</evidence>
<dbReference type="AlphaFoldDB" id="A0A5E6V4G3"/>
<dbReference type="Proteomes" id="UP000326953">
    <property type="component" value="Unassembled WGS sequence"/>
</dbReference>
<evidence type="ECO:0008006" key="4">
    <source>
        <dbReference type="Google" id="ProtNLM"/>
    </source>
</evidence>
<protein>
    <recommendedName>
        <fullName evidence="4">RHS repeat-associated core domain-containing protein</fullName>
    </recommendedName>
</protein>